<dbReference type="PATRIC" id="fig|1423786.4.peg.2954"/>
<dbReference type="Proteomes" id="UP000051010">
    <property type="component" value="Unassembled WGS sequence"/>
</dbReference>
<name>A0A0R1YDV7_9LACO</name>
<evidence type="ECO:0000313" key="1">
    <source>
        <dbReference type="EMBL" id="KRM40497.1"/>
    </source>
</evidence>
<accession>A0A0R1YDV7</accession>
<protein>
    <submittedName>
        <fullName evidence="1">Uncharacterized protein</fullName>
    </submittedName>
</protein>
<gene>
    <name evidence="1" type="ORF">FD47_GL002809</name>
</gene>
<proteinExistence type="predicted"/>
<organism evidence="1 2">
    <name type="scientific">Lentilactobacillus parafarraginis DSM 18390 = JCM 14109</name>
    <dbReference type="NCBI Taxonomy" id="1423786"/>
    <lineage>
        <taxon>Bacteria</taxon>
        <taxon>Bacillati</taxon>
        <taxon>Bacillota</taxon>
        <taxon>Bacilli</taxon>
        <taxon>Lactobacillales</taxon>
        <taxon>Lactobacillaceae</taxon>
        <taxon>Lentilactobacillus</taxon>
    </lineage>
</organism>
<dbReference type="EMBL" id="AZFZ01000080">
    <property type="protein sequence ID" value="KRM40497.1"/>
    <property type="molecule type" value="Genomic_DNA"/>
</dbReference>
<sequence>MKLLNLDEFYRASAMLNPKLTLLLSDAHHFVPVNQLTIASDALILESAGASQSGLAIMRLDQFLTRTSHLPPTTDLRTSNHHQLVFGFRIVNKSIVFY</sequence>
<dbReference type="RefSeq" id="WP_225352990.1">
    <property type="nucleotide sequence ID" value="NZ_AZFZ01000080.1"/>
</dbReference>
<comment type="caution">
    <text evidence="1">The sequence shown here is derived from an EMBL/GenBank/DDBJ whole genome shotgun (WGS) entry which is preliminary data.</text>
</comment>
<dbReference type="AlphaFoldDB" id="A0A0R1YDV7"/>
<evidence type="ECO:0000313" key="2">
    <source>
        <dbReference type="Proteomes" id="UP000051010"/>
    </source>
</evidence>
<reference evidence="1 2" key="1">
    <citation type="journal article" date="2015" name="Genome Announc.">
        <title>Expanding the biotechnology potential of lactobacilli through comparative genomics of 213 strains and associated genera.</title>
        <authorList>
            <person name="Sun Z."/>
            <person name="Harris H.M."/>
            <person name="McCann A."/>
            <person name="Guo C."/>
            <person name="Argimon S."/>
            <person name="Zhang W."/>
            <person name="Yang X."/>
            <person name="Jeffery I.B."/>
            <person name="Cooney J.C."/>
            <person name="Kagawa T.F."/>
            <person name="Liu W."/>
            <person name="Song Y."/>
            <person name="Salvetti E."/>
            <person name="Wrobel A."/>
            <person name="Rasinkangas P."/>
            <person name="Parkhill J."/>
            <person name="Rea M.C."/>
            <person name="O'Sullivan O."/>
            <person name="Ritari J."/>
            <person name="Douillard F.P."/>
            <person name="Paul Ross R."/>
            <person name="Yang R."/>
            <person name="Briner A.E."/>
            <person name="Felis G.E."/>
            <person name="de Vos W.M."/>
            <person name="Barrangou R."/>
            <person name="Klaenhammer T.R."/>
            <person name="Caufield P.W."/>
            <person name="Cui Y."/>
            <person name="Zhang H."/>
            <person name="O'Toole P.W."/>
        </authorList>
    </citation>
    <scope>NUCLEOTIDE SEQUENCE [LARGE SCALE GENOMIC DNA]</scope>
    <source>
        <strain evidence="1 2">DSM 18390</strain>
    </source>
</reference>